<keyword evidence="6 12" id="KW-0732">Signal</keyword>
<dbReference type="InterPro" id="IPR003146">
    <property type="entry name" value="M14A_act_pep"/>
</dbReference>
<dbReference type="SUPFAM" id="SSF53187">
    <property type="entry name" value="Zn-dependent exopeptidases"/>
    <property type="match status" value="1"/>
</dbReference>
<evidence type="ECO:0000259" key="13">
    <source>
        <dbReference type="PROSITE" id="PS52035"/>
    </source>
</evidence>
<evidence type="ECO:0000256" key="5">
    <source>
        <dbReference type="ARBA" id="ARBA00022723"/>
    </source>
</evidence>
<organism evidence="14 15">
    <name type="scientific">Petromyzon marinus</name>
    <name type="common">Sea lamprey</name>
    <dbReference type="NCBI Taxonomy" id="7757"/>
    <lineage>
        <taxon>Eukaryota</taxon>
        <taxon>Metazoa</taxon>
        <taxon>Chordata</taxon>
        <taxon>Craniata</taxon>
        <taxon>Vertebrata</taxon>
        <taxon>Cyclostomata</taxon>
        <taxon>Hyperoartia</taxon>
        <taxon>Petromyzontiformes</taxon>
        <taxon>Petromyzontidae</taxon>
        <taxon>Petromyzon</taxon>
    </lineage>
</organism>
<dbReference type="SMART" id="SM00631">
    <property type="entry name" value="Zn_pept"/>
    <property type="match status" value="1"/>
</dbReference>
<keyword evidence="7" id="KW-0378">Hydrolase</keyword>
<name>A0AAJ7SZI1_PETMA</name>
<keyword evidence="10" id="KW-1015">Disulfide bond</keyword>
<keyword evidence="14" id="KW-1185">Reference proteome</keyword>
<reference evidence="15" key="1">
    <citation type="submission" date="2025-08" db="UniProtKB">
        <authorList>
            <consortium name="RefSeq"/>
        </authorList>
    </citation>
    <scope>IDENTIFICATION</scope>
    <source>
        <tissue evidence="15">Sperm</tissue>
    </source>
</reference>
<dbReference type="Proteomes" id="UP001318040">
    <property type="component" value="Chromosome 12"/>
</dbReference>
<gene>
    <name evidence="15" type="primary">LOC116941499</name>
</gene>
<keyword evidence="8" id="KW-0862">Zinc</keyword>
<keyword evidence="9" id="KW-0482">Metalloprotease</keyword>
<comment type="similarity">
    <text evidence="2 11">Belongs to the peptidase M14 family.</text>
</comment>
<dbReference type="InterPro" id="IPR036990">
    <property type="entry name" value="M14A-like_propep"/>
</dbReference>
<evidence type="ECO:0000256" key="3">
    <source>
        <dbReference type="ARBA" id="ARBA00022645"/>
    </source>
</evidence>
<feature type="chain" id="PRO_5042534573" evidence="12">
    <location>
        <begin position="25"/>
        <end position="456"/>
    </location>
</feature>
<dbReference type="InterPro" id="IPR057246">
    <property type="entry name" value="CARBOXYPEPT_ZN_1"/>
</dbReference>
<dbReference type="Gene3D" id="3.40.630.10">
    <property type="entry name" value="Zn peptidases"/>
    <property type="match status" value="1"/>
</dbReference>
<feature type="signal peptide" evidence="12">
    <location>
        <begin position="1"/>
        <end position="24"/>
    </location>
</feature>
<dbReference type="Pfam" id="PF00246">
    <property type="entry name" value="Peptidase_M14"/>
    <property type="match status" value="1"/>
</dbReference>
<dbReference type="PROSITE" id="PS00132">
    <property type="entry name" value="CARBOXYPEPT_ZN_1"/>
    <property type="match status" value="1"/>
</dbReference>
<evidence type="ECO:0000256" key="9">
    <source>
        <dbReference type="ARBA" id="ARBA00023049"/>
    </source>
</evidence>
<feature type="active site" description="Proton donor/acceptor" evidence="11">
    <location>
        <position position="417"/>
    </location>
</feature>
<dbReference type="SUPFAM" id="SSF54897">
    <property type="entry name" value="Protease propeptides/inhibitors"/>
    <property type="match status" value="1"/>
</dbReference>
<dbReference type="PROSITE" id="PS00133">
    <property type="entry name" value="CARBOXYPEPT_ZN_2"/>
    <property type="match status" value="1"/>
</dbReference>
<evidence type="ECO:0000256" key="8">
    <source>
        <dbReference type="ARBA" id="ARBA00022833"/>
    </source>
</evidence>
<dbReference type="Gene3D" id="3.30.70.340">
    <property type="entry name" value="Metallocarboxypeptidase-like"/>
    <property type="match status" value="1"/>
</dbReference>
<evidence type="ECO:0000256" key="2">
    <source>
        <dbReference type="ARBA" id="ARBA00005988"/>
    </source>
</evidence>
<dbReference type="GO" id="GO:0006508">
    <property type="term" value="P:proteolysis"/>
    <property type="evidence" value="ECO:0007669"/>
    <property type="project" value="UniProtKB-KW"/>
</dbReference>
<evidence type="ECO:0000256" key="10">
    <source>
        <dbReference type="ARBA" id="ARBA00023157"/>
    </source>
</evidence>
<keyword evidence="3" id="KW-0121">Carboxypeptidase</keyword>
<evidence type="ECO:0000256" key="6">
    <source>
        <dbReference type="ARBA" id="ARBA00022729"/>
    </source>
</evidence>
<keyword evidence="4" id="KW-0645">Protease</keyword>
<dbReference type="KEGG" id="pmrn:116941499"/>
<dbReference type="PRINTS" id="PR00765">
    <property type="entry name" value="CRBOXYPTASEA"/>
</dbReference>
<dbReference type="FunFam" id="3.40.630.10:FF:000001">
    <property type="entry name" value="Carboxypeptidase B"/>
    <property type="match status" value="1"/>
</dbReference>
<dbReference type="RefSeq" id="XP_032808513.1">
    <property type="nucleotide sequence ID" value="XM_032952622.1"/>
</dbReference>
<evidence type="ECO:0000256" key="11">
    <source>
        <dbReference type="PROSITE-ProRule" id="PRU01379"/>
    </source>
</evidence>
<dbReference type="GO" id="GO:0005615">
    <property type="term" value="C:extracellular space"/>
    <property type="evidence" value="ECO:0007669"/>
    <property type="project" value="TreeGrafter"/>
</dbReference>
<evidence type="ECO:0000256" key="1">
    <source>
        <dbReference type="ARBA" id="ARBA00001947"/>
    </source>
</evidence>
<dbReference type="GeneID" id="116941499"/>
<accession>A0AAJ7SZI1</accession>
<evidence type="ECO:0000256" key="4">
    <source>
        <dbReference type="ARBA" id="ARBA00022670"/>
    </source>
</evidence>
<evidence type="ECO:0000256" key="7">
    <source>
        <dbReference type="ARBA" id="ARBA00022801"/>
    </source>
</evidence>
<evidence type="ECO:0000256" key="12">
    <source>
        <dbReference type="SAM" id="SignalP"/>
    </source>
</evidence>
<dbReference type="PANTHER" id="PTHR11705:SF18">
    <property type="entry name" value="CARBOXYPEPTIDASE A6"/>
    <property type="match status" value="1"/>
</dbReference>
<feature type="domain" description="Peptidase M14" evidence="13">
    <location>
        <begin position="156"/>
        <end position="451"/>
    </location>
</feature>
<comment type="cofactor">
    <cofactor evidence="1">
        <name>Zn(2+)</name>
        <dbReference type="ChEBI" id="CHEBI:29105"/>
    </cofactor>
</comment>
<dbReference type="PROSITE" id="PS52035">
    <property type="entry name" value="PEPTIDASE_M14"/>
    <property type="match status" value="1"/>
</dbReference>
<sequence>MAFAVEFHAHAFLISAALLLSLAAVEVQLEAPGWRQGYGARYAGQQVIRVIPANSRQAEMLRTLARDAKLDLWHPSSGDLIHPGAPTDFRVPRSVVAGSGRGGRGASLSSEEVKAFLSRANVSHTVLMDDVQKVIDAQLKTSTRDKRNARGYNYNVYHPLEEIVAWMSDVAEQNPALVSRILIGKSYEGRPLYILQVGKKKGGTKPSVWIDCGMHAREWISPAFCQWFVKEAIRTQRSDPAMRRLLNRLDFYVMPVLNVDGYAYSWNKDRLWRKTRSKTSRKGCLGADANRNWNVGWSGAGASVHPCDETYCGGRPESEPEVKAAARFLKRQRRLLRAYVTVHAYAQLLLYPYAHRRSAIPNRHCVELVANEAVLALHAVNGSKYDYGPASSTMYVTSGSSLDWAYSQGARYSFALELRDTGRYGFLLPERQIGPTCAEATRAVSMIAAAALRNCR</sequence>
<dbReference type="InterPro" id="IPR000834">
    <property type="entry name" value="Peptidase_M14"/>
</dbReference>
<dbReference type="GO" id="GO:0008270">
    <property type="term" value="F:zinc ion binding"/>
    <property type="evidence" value="ECO:0007669"/>
    <property type="project" value="InterPro"/>
</dbReference>
<dbReference type="InterPro" id="IPR057247">
    <property type="entry name" value="CARBOXYPEPT_ZN_2"/>
</dbReference>
<dbReference type="GO" id="GO:0004181">
    <property type="term" value="F:metallocarboxypeptidase activity"/>
    <property type="evidence" value="ECO:0007669"/>
    <property type="project" value="InterPro"/>
</dbReference>
<dbReference type="AlphaFoldDB" id="A0AAJ7SZI1"/>
<dbReference type="PANTHER" id="PTHR11705">
    <property type="entry name" value="PROTEASE FAMILY M14 CARBOXYPEPTIDASE A,B"/>
    <property type="match status" value="1"/>
</dbReference>
<evidence type="ECO:0000313" key="15">
    <source>
        <dbReference type="RefSeq" id="XP_032808513.1"/>
    </source>
</evidence>
<protein>
    <submittedName>
        <fullName evidence="15">Carboxypeptidase A6-like</fullName>
    </submittedName>
</protein>
<proteinExistence type="inferred from homology"/>
<dbReference type="Pfam" id="PF02244">
    <property type="entry name" value="Propep_M14"/>
    <property type="match status" value="2"/>
</dbReference>
<keyword evidence="5" id="KW-0479">Metal-binding</keyword>
<evidence type="ECO:0000313" key="14">
    <source>
        <dbReference type="Proteomes" id="UP001318040"/>
    </source>
</evidence>